<evidence type="ECO:0000313" key="1">
    <source>
        <dbReference type="EMBL" id="GEM44400.1"/>
    </source>
</evidence>
<dbReference type="EMBL" id="BJXB01000001">
    <property type="protein sequence ID" value="GEM44400.1"/>
    <property type="molecule type" value="Genomic_DNA"/>
</dbReference>
<protein>
    <submittedName>
        <fullName evidence="1">Uncharacterized protein</fullName>
    </submittedName>
</protein>
<dbReference type="InterPro" id="IPR023214">
    <property type="entry name" value="HAD_sf"/>
</dbReference>
<gene>
    <name evidence="1" type="ORF">DC3_00350</name>
</gene>
<accession>A0A511MUX5</accession>
<dbReference type="RefSeq" id="WP_146881566.1">
    <property type="nucleotide sequence ID" value="NZ_BJXB01000001.1"/>
</dbReference>
<comment type="caution">
    <text evidence="1">The sequence shown here is derived from an EMBL/GenBank/DDBJ whole genome shotgun (WGS) entry which is preliminary data.</text>
</comment>
<sequence length="245" mass="28290">MLIFTDLDDTLFQTERKLHLKQKPQEKAENVVLEGTGVKPTFMLDHQKRMLDWLKQGNIIPVTGRDLRAFQAIQVQWGSHAVLNHGATVLVWQEGWKADPEWTQRMNQEARDYREFLHQAMDLLNQAHSDPDLMFHRIIHEGELPICTVSKVRNLPESALAEVRQQVQEKLGAGKYYIHLNGNNLSFVPDAVRKRHAVEHLIAKLNPNLTLGIGDSHTDLEFMQVCDFWMTPTHSQIQKLLEQHA</sequence>
<organism evidence="1 2">
    <name type="scientific">Deinococcus cellulosilyticus (strain DSM 18568 / NBRC 106333 / KACC 11606 / 5516J-15)</name>
    <dbReference type="NCBI Taxonomy" id="1223518"/>
    <lineage>
        <taxon>Bacteria</taxon>
        <taxon>Thermotogati</taxon>
        <taxon>Deinococcota</taxon>
        <taxon>Deinococci</taxon>
        <taxon>Deinococcales</taxon>
        <taxon>Deinococcaceae</taxon>
        <taxon>Deinococcus</taxon>
    </lineage>
</organism>
<dbReference type="AlphaFoldDB" id="A0A511MUX5"/>
<dbReference type="OrthoDB" id="8746852at2"/>
<dbReference type="SUPFAM" id="SSF56784">
    <property type="entry name" value="HAD-like"/>
    <property type="match status" value="1"/>
</dbReference>
<reference evidence="1 2" key="1">
    <citation type="submission" date="2019-07" db="EMBL/GenBank/DDBJ databases">
        <title>Whole genome shotgun sequence of Deinococcus cellulosilyticus NBRC 106333.</title>
        <authorList>
            <person name="Hosoyama A."/>
            <person name="Uohara A."/>
            <person name="Ohji S."/>
            <person name="Ichikawa N."/>
        </authorList>
    </citation>
    <scope>NUCLEOTIDE SEQUENCE [LARGE SCALE GENOMIC DNA]</scope>
    <source>
        <strain evidence="1 2">NBRC 106333</strain>
    </source>
</reference>
<keyword evidence="2" id="KW-1185">Reference proteome</keyword>
<dbReference type="InterPro" id="IPR036412">
    <property type="entry name" value="HAD-like_sf"/>
</dbReference>
<dbReference type="Gene3D" id="3.40.50.1000">
    <property type="entry name" value="HAD superfamily/HAD-like"/>
    <property type="match status" value="1"/>
</dbReference>
<dbReference type="InterPro" id="IPR024197">
    <property type="entry name" value="TPP-like"/>
</dbReference>
<dbReference type="Proteomes" id="UP000321306">
    <property type="component" value="Unassembled WGS sequence"/>
</dbReference>
<dbReference type="PIRSF" id="PIRSF030802">
    <property type="entry name" value="UCP030802"/>
    <property type="match status" value="1"/>
</dbReference>
<proteinExistence type="predicted"/>
<evidence type="ECO:0000313" key="2">
    <source>
        <dbReference type="Proteomes" id="UP000321306"/>
    </source>
</evidence>
<name>A0A511MUX5_DEIC1</name>